<dbReference type="InterPro" id="IPR006597">
    <property type="entry name" value="Sel1-like"/>
</dbReference>
<dbReference type="STRING" id="754436.JCM19237_3730"/>
<feature type="signal peptide" evidence="1">
    <location>
        <begin position="1"/>
        <end position="20"/>
    </location>
</feature>
<keyword evidence="2" id="KW-0966">Cell projection</keyword>
<protein>
    <submittedName>
        <fullName evidence="2">Sodium-type flagellar protein MotX</fullName>
    </submittedName>
</protein>
<dbReference type="FunFam" id="1.25.40.10:FF:000346">
    <property type="entry name" value="Sodium-type flagellar protein MotX"/>
    <property type="match status" value="1"/>
</dbReference>
<dbReference type="eggNOG" id="COG0790">
    <property type="taxonomic scope" value="Bacteria"/>
</dbReference>
<dbReference type="InterPro" id="IPR011990">
    <property type="entry name" value="TPR-like_helical_dom_sf"/>
</dbReference>
<organism evidence="2 3">
    <name type="scientific">Photobacterium aphoticum</name>
    <dbReference type="NCBI Taxonomy" id="754436"/>
    <lineage>
        <taxon>Bacteria</taxon>
        <taxon>Pseudomonadati</taxon>
        <taxon>Pseudomonadota</taxon>
        <taxon>Gammaproteobacteria</taxon>
        <taxon>Vibrionales</taxon>
        <taxon>Vibrionaceae</taxon>
        <taxon>Photobacterium</taxon>
    </lineage>
</organism>
<gene>
    <name evidence="2" type="ORF">JCM19237_3730</name>
</gene>
<dbReference type="EMBL" id="BBMN01000025">
    <property type="protein sequence ID" value="GAL08368.1"/>
    <property type="molecule type" value="Genomic_DNA"/>
</dbReference>
<evidence type="ECO:0000313" key="2">
    <source>
        <dbReference type="EMBL" id="GAL08368.1"/>
    </source>
</evidence>
<proteinExistence type="predicted"/>
<keyword evidence="1" id="KW-0732">Signal</keyword>
<dbReference type="AlphaFoldDB" id="A0A090R1G5"/>
<sequence length="209" mass="23709">MLLRPLLLALTMLTAAPVFAVDTVGEAVPVYTENALSRMFDTNTHLQRVKADDCQLVQDIEARAIRVESPSYQFLYGDMLAWGVCVTRDVELGVYYMQLAAQQGSPAALEQLGRYYAQGTLVQQDQERAIPYLREAAAMGNVNARIQLAELLLRDYGSPLDFEDAYRWLYHTVTGNKRTHIKIARLRQGLENRMPANVIARAKRRDAFW</sequence>
<evidence type="ECO:0000256" key="1">
    <source>
        <dbReference type="SAM" id="SignalP"/>
    </source>
</evidence>
<dbReference type="SUPFAM" id="SSF81901">
    <property type="entry name" value="HCP-like"/>
    <property type="match status" value="1"/>
</dbReference>
<accession>A0A090R1G5</accession>
<dbReference type="SMART" id="SM00671">
    <property type="entry name" value="SEL1"/>
    <property type="match status" value="3"/>
</dbReference>
<dbReference type="Pfam" id="PF08238">
    <property type="entry name" value="Sel1"/>
    <property type="match status" value="3"/>
</dbReference>
<keyword evidence="2" id="KW-0969">Cilium</keyword>
<dbReference type="PANTHER" id="PTHR11102">
    <property type="entry name" value="SEL-1-LIKE PROTEIN"/>
    <property type="match status" value="1"/>
</dbReference>
<name>A0A090R1G5_9GAMM</name>
<reference evidence="2 3" key="1">
    <citation type="journal article" date="2014" name="Genome Announc.">
        <title>Draft Genome Sequences of Two Vibrionaceae Species, Vibrio ponticus C121 and Photobacterium aphoticum C119, Isolated as Coral Reef Microbiota.</title>
        <authorList>
            <person name="Al-saari N."/>
            <person name="Meirelles P.M."/>
            <person name="Mino S."/>
            <person name="Suda W."/>
            <person name="Oshima K."/>
            <person name="Hattori M."/>
            <person name="Ohkuma M."/>
            <person name="Thompson F.L."/>
            <person name="Gomez-Gil B."/>
            <person name="Sawabe T."/>
            <person name="Sawabe T."/>
        </authorList>
    </citation>
    <scope>NUCLEOTIDE SEQUENCE [LARGE SCALE GENOMIC DNA]</scope>
    <source>
        <strain evidence="2 3">JCM 19237</strain>
    </source>
</reference>
<dbReference type="Gene3D" id="1.25.40.10">
    <property type="entry name" value="Tetratricopeptide repeat domain"/>
    <property type="match status" value="1"/>
</dbReference>
<comment type="caution">
    <text evidence="2">The sequence shown here is derived from an EMBL/GenBank/DDBJ whole genome shotgun (WGS) entry which is preliminary data.</text>
</comment>
<evidence type="ECO:0000313" key="3">
    <source>
        <dbReference type="Proteomes" id="UP000029227"/>
    </source>
</evidence>
<dbReference type="Proteomes" id="UP000029227">
    <property type="component" value="Unassembled WGS sequence"/>
</dbReference>
<keyword evidence="2" id="KW-0282">Flagellum</keyword>
<dbReference type="InterPro" id="IPR050767">
    <property type="entry name" value="Sel1_AlgK"/>
</dbReference>
<dbReference type="PANTHER" id="PTHR11102:SF160">
    <property type="entry name" value="ERAD-ASSOCIATED E3 UBIQUITIN-PROTEIN LIGASE COMPONENT HRD3"/>
    <property type="match status" value="1"/>
</dbReference>
<feature type="chain" id="PRO_5001862246" evidence="1">
    <location>
        <begin position="21"/>
        <end position="209"/>
    </location>
</feature>
<dbReference type="NCBIfam" id="NF047621">
    <property type="entry name" value="FlgprotMotXVib"/>
    <property type="match status" value="1"/>
</dbReference>